<dbReference type="RefSeq" id="WP_115225373.1">
    <property type="nucleotide sequence ID" value="NZ_CP181246.1"/>
</dbReference>
<proteinExistence type="predicted"/>
<gene>
    <name evidence="1" type="ORF">NCTC10295_00837</name>
    <name evidence="2" type="ORF">NCTC10295_02393</name>
</gene>
<organism evidence="1 3">
    <name type="scientific">Bergeriella denitrificans</name>
    <name type="common">Neisseria denitrificans</name>
    <dbReference type="NCBI Taxonomy" id="494"/>
    <lineage>
        <taxon>Bacteria</taxon>
        <taxon>Pseudomonadati</taxon>
        <taxon>Pseudomonadota</taxon>
        <taxon>Betaproteobacteria</taxon>
        <taxon>Neisseriales</taxon>
        <taxon>Neisseriaceae</taxon>
        <taxon>Bergeriella</taxon>
    </lineage>
</organism>
<dbReference type="Proteomes" id="UP000254651">
    <property type="component" value="Unassembled WGS sequence"/>
</dbReference>
<keyword evidence="3" id="KW-1185">Reference proteome</keyword>
<reference evidence="1 3" key="1">
    <citation type="submission" date="2018-06" db="EMBL/GenBank/DDBJ databases">
        <authorList>
            <consortium name="Pathogen Informatics"/>
            <person name="Doyle S."/>
        </authorList>
    </citation>
    <scope>NUCLEOTIDE SEQUENCE [LARGE SCALE GENOMIC DNA]</scope>
    <source>
        <strain evidence="1 3">NCTC10295</strain>
    </source>
</reference>
<dbReference type="AlphaFoldDB" id="A0A378UHV8"/>
<dbReference type="EMBL" id="UGQS01000005">
    <property type="protein sequence ID" value="STZ83057.1"/>
    <property type="molecule type" value="Genomic_DNA"/>
</dbReference>
<protein>
    <submittedName>
        <fullName evidence="1">Phage associated protein</fullName>
    </submittedName>
</protein>
<evidence type="ECO:0000313" key="2">
    <source>
        <dbReference type="EMBL" id="STZ83057.1"/>
    </source>
</evidence>
<evidence type="ECO:0000313" key="3">
    <source>
        <dbReference type="Proteomes" id="UP000254651"/>
    </source>
</evidence>
<dbReference type="EMBL" id="UGQS01000001">
    <property type="protein sequence ID" value="STZ76081.1"/>
    <property type="molecule type" value="Genomic_DNA"/>
</dbReference>
<evidence type="ECO:0000313" key="1">
    <source>
        <dbReference type="EMBL" id="STZ76081.1"/>
    </source>
</evidence>
<sequence>MANLTDHSRRLRAQTAAEFNREKLESGEYRQFLIKGHAADLDLIDEAVKLAGGSRTQALKAICAFYLSNGQK</sequence>
<accession>A0A378UHV8</accession>
<name>A0A378UHV8_BERDE</name>